<dbReference type="InterPro" id="IPR025928">
    <property type="entry name" value="Flocculin_t3_rpt"/>
</dbReference>
<evidence type="ECO:0000256" key="1">
    <source>
        <dbReference type="ARBA" id="ARBA00022729"/>
    </source>
</evidence>
<accession>A0A9P8PKC7</accession>
<evidence type="ECO:0000313" key="5">
    <source>
        <dbReference type="Proteomes" id="UP000769528"/>
    </source>
</evidence>
<evidence type="ECO:0000256" key="3">
    <source>
        <dbReference type="SAM" id="SignalP"/>
    </source>
</evidence>
<reference evidence="4" key="2">
    <citation type="submission" date="2021-01" db="EMBL/GenBank/DDBJ databases">
        <authorList>
            <person name="Schikora-Tamarit M.A."/>
        </authorList>
    </citation>
    <scope>NUCLEOTIDE SEQUENCE</scope>
    <source>
        <strain evidence="4">CBS6341</strain>
    </source>
</reference>
<keyword evidence="5" id="KW-1185">Reference proteome</keyword>
<feature type="chain" id="PRO_5040381697" evidence="3">
    <location>
        <begin position="20"/>
        <end position="995"/>
    </location>
</feature>
<dbReference type="AlphaFoldDB" id="A0A9P8PKC7"/>
<name>A0A9P8PKC7_9ASCO</name>
<feature type="signal peptide" evidence="3">
    <location>
        <begin position="1"/>
        <end position="19"/>
    </location>
</feature>
<gene>
    <name evidence="4" type="ORF">WICMUC_003534</name>
</gene>
<dbReference type="Proteomes" id="UP000769528">
    <property type="component" value="Unassembled WGS sequence"/>
</dbReference>
<organism evidence="4 5">
    <name type="scientific">Wickerhamomyces mucosus</name>
    <dbReference type="NCBI Taxonomy" id="1378264"/>
    <lineage>
        <taxon>Eukaryota</taxon>
        <taxon>Fungi</taxon>
        <taxon>Dikarya</taxon>
        <taxon>Ascomycota</taxon>
        <taxon>Saccharomycotina</taxon>
        <taxon>Saccharomycetes</taxon>
        <taxon>Phaffomycetales</taxon>
        <taxon>Wickerhamomycetaceae</taxon>
        <taxon>Wickerhamomyces</taxon>
    </lineage>
</organism>
<dbReference type="EMBL" id="JAEUBF010000949">
    <property type="protein sequence ID" value="KAH3673631.1"/>
    <property type="molecule type" value="Genomic_DNA"/>
</dbReference>
<comment type="caution">
    <text evidence="4">The sequence shown here is derived from an EMBL/GenBank/DDBJ whole genome shotgun (WGS) entry which is preliminary data.</text>
</comment>
<reference evidence="4" key="1">
    <citation type="journal article" date="2021" name="Open Biol.">
        <title>Shared evolutionary footprints suggest mitochondrial oxidative damage underlies multiple complex I losses in fungi.</title>
        <authorList>
            <person name="Schikora-Tamarit M.A."/>
            <person name="Marcet-Houben M."/>
            <person name="Nosek J."/>
            <person name="Gabaldon T."/>
        </authorList>
    </citation>
    <scope>NUCLEOTIDE SEQUENCE</scope>
    <source>
        <strain evidence="4">CBS6341</strain>
    </source>
</reference>
<keyword evidence="1 3" id="KW-0732">Signal</keyword>
<dbReference type="OrthoDB" id="3998251at2759"/>
<protein>
    <submittedName>
        <fullName evidence="4">Uncharacterized protein</fullName>
    </submittedName>
</protein>
<proteinExistence type="predicted"/>
<dbReference type="Pfam" id="PF13928">
    <property type="entry name" value="Flocculin_t3"/>
    <property type="match status" value="1"/>
</dbReference>
<evidence type="ECO:0000256" key="2">
    <source>
        <dbReference type="ARBA" id="ARBA00023180"/>
    </source>
</evidence>
<evidence type="ECO:0000313" key="4">
    <source>
        <dbReference type="EMBL" id="KAH3673631.1"/>
    </source>
</evidence>
<keyword evidence="2" id="KW-0325">Glycoprotein</keyword>
<sequence length="995" mass="103544">MVNINQFLAIFWTATLSFGKPTAQTTSTEIVASTSSIPTTLPSSSVEPILLVVALSYGVSISIFVPETMGPWSLIDTSVSSPNVDMTLIDIFDSYTLLSPLSHQITENYIEATTDHNPSSGGQLRFLVNGQPIGNEKDLTVTASVEVVIGGTSLVKRATQTFVTQTTVSNPNYSTPTSSSSSILASSSLSTGISISVGSSSFVIQSSYISSTGSSRSIAPTSSHSDISSASNYVSSSISSVTSKSTETPSLSAISYALGFRLTFSIPESLAPWSIMGVVLYGESAAVSRPTPQLAGSPVIAVSFSDANSNPTYEFIDVYPSSGQSLQFIANAAPEGNPKSIVVTGLVEITSSDSSSATYTIISTLSNPAYTQPLSSSVTQASSSTSIVISPYSSLSKSSNSQAISSLTTSSATITSSSVSLSDSLKSSDSQTRSLSTSSTDIIATKSDIQTALPSSSVSPILLVNVLSQGISISVFVPESLGPWSLVDTSLNSPEVDMALLDIFDSYYLLVPLFLNVSDHHAEATTDHNPSSGGQLRFLANGQPIGNEKDLTVTASVEVVIGGTSLVKRETQTFVTQTTVSNPSYTSPVSSLLASISSGFIISSNSIVSSISDVSYTSTPLTSSSSVLGTIPYISSSSKTTISNSIVSSTISVDSSSAVHLSSFTRFNNNTLSNSGVLSTSTSVAAAQLTGGATNSSPSEGNTLSIPISVKVTASSIQDSSLSISKLTENFSSPTSKPNEIYISKTSRYGTSISKSTGSVFPTISNYSTFDVPPTIDSTELENLLTSTFTAHDASSTLVTITSCLDDICSSALATTGLTVVTQTINGQIISFLTYCPLTSSTTALDYTSAISEFSYEQTDSANIKSGSVTDSHTKTDVRISTTISEETGKVFSESKAFITNSLEKTHLSGESDIKTESSALTVSTNEIVAIHGTKSDLRFSTVSGGHTTTPAYTSSATESSNTSTFQSISTFEGMAHKLSIGLFSIITVLLLNTF</sequence>